<dbReference type="EMBL" id="JABFAA010000011">
    <property type="protein sequence ID" value="MBA0696779.1"/>
    <property type="molecule type" value="Genomic_DNA"/>
</dbReference>
<evidence type="ECO:0000313" key="2">
    <source>
        <dbReference type="Proteomes" id="UP000593577"/>
    </source>
</evidence>
<dbReference type="Proteomes" id="UP000593577">
    <property type="component" value="Unassembled WGS sequence"/>
</dbReference>
<reference evidence="1 2" key="1">
    <citation type="journal article" date="2019" name="Genome Biol. Evol.">
        <title>Insights into the evolution of the New World diploid cottons (Gossypium, subgenus Houzingenia) based on genome sequencing.</title>
        <authorList>
            <person name="Grover C.E."/>
            <person name="Arick M.A. 2nd"/>
            <person name="Thrash A."/>
            <person name="Conover J.L."/>
            <person name="Sanders W.S."/>
            <person name="Peterson D.G."/>
            <person name="Frelichowski J.E."/>
            <person name="Scheffler J.A."/>
            <person name="Scheffler B.E."/>
            <person name="Wendel J.F."/>
        </authorList>
    </citation>
    <scope>NUCLEOTIDE SEQUENCE [LARGE SCALE GENOMIC DNA]</scope>
    <source>
        <strain evidence="1">185</strain>
        <tissue evidence="1">Leaf</tissue>
    </source>
</reference>
<sequence length="59" mass="6762">MDTVESIRSWVSTHKLTSIVFFVYERMHAQAFTLTVLSGAVAYHYYDKSCRKQEEAASA</sequence>
<accession>A0A7J8YCQ8</accession>
<evidence type="ECO:0008006" key="3">
    <source>
        <dbReference type="Google" id="ProtNLM"/>
    </source>
</evidence>
<gene>
    <name evidence="1" type="ORF">Goari_003305</name>
</gene>
<name>A0A7J8YCQ8_GOSAI</name>
<dbReference type="AlphaFoldDB" id="A0A7J8YCQ8"/>
<proteinExistence type="predicted"/>
<comment type="caution">
    <text evidence="1">The sequence shown here is derived from an EMBL/GenBank/DDBJ whole genome shotgun (WGS) entry which is preliminary data.</text>
</comment>
<organism evidence="1 2">
    <name type="scientific">Gossypium aridum</name>
    <name type="common">American cotton</name>
    <name type="synonym">Erioxylum aridum</name>
    <dbReference type="NCBI Taxonomy" id="34290"/>
    <lineage>
        <taxon>Eukaryota</taxon>
        <taxon>Viridiplantae</taxon>
        <taxon>Streptophyta</taxon>
        <taxon>Embryophyta</taxon>
        <taxon>Tracheophyta</taxon>
        <taxon>Spermatophyta</taxon>
        <taxon>Magnoliopsida</taxon>
        <taxon>eudicotyledons</taxon>
        <taxon>Gunneridae</taxon>
        <taxon>Pentapetalae</taxon>
        <taxon>rosids</taxon>
        <taxon>malvids</taxon>
        <taxon>Malvales</taxon>
        <taxon>Malvaceae</taxon>
        <taxon>Malvoideae</taxon>
        <taxon>Gossypium</taxon>
    </lineage>
</organism>
<protein>
    <recommendedName>
        <fullName evidence="3">HIG1 domain-containing protein</fullName>
    </recommendedName>
</protein>
<keyword evidence="2" id="KW-1185">Reference proteome</keyword>
<evidence type="ECO:0000313" key="1">
    <source>
        <dbReference type="EMBL" id="MBA0696779.1"/>
    </source>
</evidence>